<dbReference type="EMBL" id="BAAAEN010000006">
    <property type="protein sequence ID" value="GAA0503579.1"/>
    <property type="molecule type" value="Genomic_DNA"/>
</dbReference>
<dbReference type="Gene3D" id="3.30.9.10">
    <property type="entry name" value="D-Amino Acid Oxidase, subunit A, domain 2"/>
    <property type="match status" value="1"/>
</dbReference>
<feature type="chain" id="PRO_5046885878" evidence="2">
    <location>
        <begin position="23"/>
        <end position="415"/>
    </location>
</feature>
<dbReference type="PANTHER" id="PTHR13847">
    <property type="entry name" value="SARCOSINE DEHYDROGENASE-RELATED"/>
    <property type="match status" value="1"/>
</dbReference>
<proteinExistence type="predicted"/>
<dbReference type="Gene3D" id="3.50.50.60">
    <property type="entry name" value="FAD/NAD(P)-binding domain"/>
    <property type="match status" value="2"/>
</dbReference>
<dbReference type="Pfam" id="PF01266">
    <property type="entry name" value="DAO"/>
    <property type="match status" value="1"/>
</dbReference>
<organism evidence="4 5">
    <name type="scientific">Pigmentiphaga daeguensis</name>
    <dbReference type="NCBI Taxonomy" id="414049"/>
    <lineage>
        <taxon>Bacteria</taxon>
        <taxon>Pseudomonadati</taxon>
        <taxon>Pseudomonadota</taxon>
        <taxon>Betaproteobacteria</taxon>
        <taxon>Burkholderiales</taxon>
        <taxon>Alcaligenaceae</taxon>
        <taxon>Pigmentiphaga</taxon>
    </lineage>
</organism>
<gene>
    <name evidence="4" type="ORF">GCM10009097_20530</name>
</gene>
<keyword evidence="1" id="KW-0560">Oxidoreductase</keyword>
<evidence type="ECO:0000259" key="3">
    <source>
        <dbReference type="Pfam" id="PF01266"/>
    </source>
</evidence>
<dbReference type="InterPro" id="IPR036188">
    <property type="entry name" value="FAD/NAD-bd_sf"/>
</dbReference>
<dbReference type="RefSeq" id="WP_343927464.1">
    <property type="nucleotide sequence ID" value="NZ_BAAAEN010000006.1"/>
</dbReference>
<feature type="signal peptide" evidence="2">
    <location>
        <begin position="1"/>
        <end position="22"/>
    </location>
</feature>
<dbReference type="InterPro" id="IPR006076">
    <property type="entry name" value="FAD-dep_OxRdtase"/>
</dbReference>
<dbReference type="PROSITE" id="PS51257">
    <property type="entry name" value="PROKAR_LIPOPROTEIN"/>
    <property type="match status" value="1"/>
</dbReference>
<dbReference type="Proteomes" id="UP001501706">
    <property type="component" value="Unassembled WGS sequence"/>
</dbReference>
<protein>
    <submittedName>
        <fullName evidence="4">FAD-binding oxidoreductase</fullName>
    </submittedName>
</protein>
<name>A0ABN1BQW9_9BURK</name>
<keyword evidence="5" id="KW-1185">Reference proteome</keyword>
<evidence type="ECO:0000313" key="4">
    <source>
        <dbReference type="EMBL" id="GAA0503579.1"/>
    </source>
</evidence>
<evidence type="ECO:0000256" key="2">
    <source>
        <dbReference type="SAM" id="SignalP"/>
    </source>
</evidence>
<dbReference type="PANTHER" id="PTHR13847:SF289">
    <property type="entry name" value="GLYCINE OXIDASE"/>
    <property type="match status" value="1"/>
</dbReference>
<evidence type="ECO:0000313" key="5">
    <source>
        <dbReference type="Proteomes" id="UP001501706"/>
    </source>
</evidence>
<dbReference type="SUPFAM" id="SSF51905">
    <property type="entry name" value="FAD/NAD(P)-binding domain"/>
    <property type="match status" value="1"/>
</dbReference>
<evidence type="ECO:0000256" key="1">
    <source>
        <dbReference type="ARBA" id="ARBA00023002"/>
    </source>
</evidence>
<keyword evidence="2" id="KW-0732">Signal</keyword>
<sequence>MSASVRGSIVVLGAGLVGLACAHALQRDGYDVTVIDRGGVGEGASFGNAAHIAIASIFPQATPGILGQTVRMLRDPRGPLIVRPGYAARHLPWFARFIAQGTAERARVGTHATAAMLAQAWEAWQPVLDDIGGNDLVRRSGALHVFGSQAALRAAQGAYELRRSLGVACTPLDVDEARAMEPALTDRIGGAMSIPGMGYVTDTLMLARRLAARVEALGGRIVRAQATGIDAGGVLTRDGRLRADRVVLAAGAWSHRLARGLGVDIPLVAERGYHVMLAPGSSPLRMPVLMVERKVALTPMAAGIRMASVAEFTHADAPADHVRAAPVFDGLERFVQGVDAEPVSKWVGPRPSVPDSRPILGTAPAAPHVLLAYGHGHLGVTLAALTGRIIADVASGRDPRVDMRAVAPLRSLRLR</sequence>
<reference evidence="4 5" key="1">
    <citation type="journal article" date="2019" name="Int. J. Syst. Evol. Microbiol.">
        <title>The Global Catalogue of Microorganisms (GCM) 10K type strain sequencing project: providing services to taxonomists for standard genome sequencing and annotation.</title>
        <authorList>
            <consortium name="The Broad Institute Genomics Platform"/>
            <consortium name="The Broad Institute Genome Sequencing Center for Infectious Disease"/>
            <person name="Wu L."/>
            <person name="Ma J."/>
        </authorList>
    </citation>
    <scope>NUCLEOTIDE SEQUENCE [LARGE SCALE GENOMIC DNA]</scope>
    <source>
        <strain evidence="4 5">JCM 14330</strain>
    </source>
</reference>
<feature type="domain" description="FAD dependent oxidoreductase" evidence="3">
    <location>
        <begin position="9"/>
        <end position="392"/>
    </location>
</feature>
<accession>A0ABN1BQW9</accession>
<comment type="caution">
    <text evidence="4">The sequence shown here is derived from an EMBL/GenBank/DDBJ whole genome shotgun (WGS) entry which is preliminary data.</text>
</comment>